<dbReference type="EMBL" id="FP929052">
    <property type="protein sequence ID" value="CBL18232.1"/>
    <property type="molecule type" value="Genomic_DNA"/>
</dbReference>
<evidence type="ECO:0000313" key="4">
    <source>
        <dbReference type="EMBL" id="CBL18232.1"/>
    </source>
</evidence>
<reference evidence="4" key="2">
    <citation type="submission" date="2010-03" db="EMBL/GenBank/DDBJ databases">
        <authorList>
            <person name="Pajon A."/>
        </authorList>
    </citation>
    <scope>NUCLEOTIDE SEQUENCE</scope>
    <source>
        <strain evidence="4">Type strain: 18P13</strain>
    </source>
</reference>
<keyword evidence="5" id="KW-1185">Reference proteome</keyword>
<dbReference type="InterPro" id="IPR049053">
    <property type="entry name" value="AFCA-like_C"/>
</dbReference>
<dbReference type="FunFam" id="1.50.10.10:FF:000028">
    <property type="entry name" value="Alpha-L-fucosidase 2"/>
    <property type="match status" value="1"/>
</dbReference>
<dbReference type="PANTHER" id="PTHR31084:SF0">
    <property type="entry name" value="ALPHA-L-FUCOSIDASE 2"/>
    <property type="match status" value="1"/>
</dbReference>
<dbReference type="RefSeq" id="WP_015559138.1">
    <property type="nucleotide sequence ID" value="NC_021039.1"/>
</dbReference>
<dbReference type="Proteomes" id="UP000007054">
    <property type="component" value="Chromosome"/>
</dbReference>
<dbReference type="InterPro" id="IPR054363">
    <property type="entry name" value="GH95_cat"/>
</dbReference>
<dbReference type="KEGG" id="rch:RUM_22260"/>
<feature type="domain" description="Glycosyl hydrolase family 95 N-terminal" evidence="1">
    <location>
        <begin position="7"/>
        <end position="240"/>
    </location>
</feature>
<dbReference type="Pfam" id="PF22124">
    <property type="entry name" value="Glyco_hydro_95_cat"/>
    <property type="match status" value="1"/>
</dbReference>
<dbReference type="SUPFAM" id="SSF48208">
    <property type="entry name" value="Six-hairpin glycosidases"/>
    <property type="match status" value="1"/>
</dbReference>
<evidence type="ECO:0000259" key="3">
    <source>
        <dbReference type="Pfam" id="PF22124"/>
    </source>
</evidence>
<dbReference type="PIRSF" id="PIRSF007663">
    <property type="entry name" value="UCP007663"/>
    <property type="match status" value="1"/>
</dbReference>
<dbReference type="GeneID" id="83156880"/>
<evidence type="ECO:0000313" key="5">
    <source>
        <dbReference type="Proteomes" id="UP000007054"/>
    </source>
</evidence>
<dbReference type="PATRIC" id="fig|213810.4.peg.2113"/>
<dbReference type="AlphaFoldDB" id="D4LF37"/>
<gene>
    <name evidence="4" type="ordered locus">RUM_22260</name>
</gene>
<proteinExistence type="predicted"/>
<reference evidence="4" key="1">
    <citation type="submission" date="2010-03" db="EMBL/GenBank/DDBJ databases">
        <title>The genome sequence of Ruminococcus sp. 18P13.</title>
        <authorList>
            <consortium name="metaHIT consortium -- http://www.metahit.eu/"/>
            <person name="Pajon A."/>
            <person name="Turner K."/>
            <person name="Parkhill J."/>
            <person name="Bernalier A."/>
        </authorList>
    </citation>
    <scope>NUCLEOTIDE SEQUENCE [LARGE SCALE GENOMIC DNA]</scope>
    <source>
        <strain evidence="4">Type strain: 18P13</strain>
    </source>
</reference>
<dbReference type="GO" id="GO:0004560">
    <property type="term" value="F:alpha-L-fucosidase activity"/>
    <property type="evidence" value="ECO:0007669"/>
    <property type="project" value="InterPro"/>
</dbReference>
<protein>
    <submittedName>
        <fullName evidence="4">Uncharacterized protein</fullName>
    </submittedName>
</protein>
<dbReference type="Pfam" id="PF14498">
    <property type="entry name" value="Glyco_hyd_65N_2"/>
    <property type="match status" value="1"/>
</dbReference>
<dbReference type="InterPro" id="IPR027414">
    <property type="entry name" value="GH95_N_dom"/>
</dbReference>
<dbReference type="InterPro" id="IPR016518">
    <property type="entry name" value="Alpha-L-fucosidase"/>
</dbReference>
<feature type="domain" description="Alpha fucosidase A-like C-terminal" evidence="2">
    <location>
        <begin position="677"/>
        <end position="768"/>
    </location>
</feature>
<dbReference type="HOGENOM" id="CLU_004617_2_2_9"/>
<organism evidence="4 5">
    <name type="scientific">Ruminococcus champanellensis (strain DSM 18848 / JCM 17042 / KCTC 15320 / 18P13)</name>
    <dbReference type="NCBI Taxonomy" id="213810"/>
    <lineage>
        <taxon>Bacteria</taxon>
        <taxon>Bacillati</taxon>
        <taxon>Bacillota</taxon>
        <taxon>Clostridia</taxon>
        <taxon>Eubacteriales</taxon>
        <taxon>Oscillospiraceae</taxon>
        <taxon>Ruminococcus</taxon>
    </lineage>
</organism>
<dbReference type="InterPro" id="IPR012341">
    <property type="entry name" value="6hp_glycosidase-like_sf"/>
</dbReference>
<sequence length="776" mass="86509">MGQETLLWYTKPAENFDQALPVGNGRMGAMVFGGVETEHLKLNEDSIWSGGLRNRNNPDAYQGMQQIRMLLQQEKISEAEELAFQTMQGCPENSRHYMPLGDLDVVFHKESHSTAYRRTLDLSSGIALTEYTLDGVQYQRSVFVSEPDNVLVLHVSADQPGQVSFAASFGGRDDYYDENRPDGEASICVTGGQGGQQGIQFAVVMTAAVQGGRAFTRGNQLCVEGADEATLLLAVQTSFYKGEGYLEAAQLDAEYAADCSFHELMVRHVDDYRALFDRVKLELEDNSGEGAQLPTDARLSRLRGNDFDGKDAAGLILDNKLTELYFNYGRYLMISGSRPGSQPLNLQGIWNQDMWPAWGSRFTVNINTEMNYWCAESCNLSECHLPLFDLIRRMRPNGEQTARDMYHCGGFVCHHNTDLWGDCAPQDRWMPATIWPMGAAWLCLHIFEHYQYTLDRDFLAQQFDTLCGAAQFFTEYMFENSAGQLVTGPSVSPENTYLTASGAKGSLCIGPSMDSQIITLLFTDVLEAARILERESPLLEKIRQMLPRLPMPEIGKYGQIKEWAVDYDEVEIGHRHISQLFALHPADLITPEDTPKLADAARATLVRRLVHGGGHTGWSRAWIMNMWARLHDGEMVFENMQKLLAYSTNPNLLDSHPPFQIDGNFGGTAAVCEALLQSHGGVMQFLPALPPQWAKGSVMGLRAKGAYTVDLFWQDARLTRAVVTPDQDGLCRIRTGVSMDVVCDGVTIACARTEDMLEFPVSGGKHYGLTPRENEE</sequence>
<dbReference type="GO" id="GO:0005975">
    <property type="term" value="P:carbohydrate metabolic process"/>
    <property type="evidence" value="ECO:0007669"/>
    <property type="project" value="InterPro"/>
</dbReference>
<evidence type="ECO:0000259" key="2">
    <source>
        <dbReference type="Pfam" id="PF21307"/>
    </source>
</evidence>
<dbReference type="STRING" id="213810.RUM_22260"/>
<dbReference type="PANTHER" id="PTHR31084">
    <property type="entry name" value="ALPHA-L-FUCOSIDASE 2"/>
    <property type="match status" value="1"/>
</dbReference>
<dbReference type="Pfam" id="PF21307">
    <property type="entry name" value="Glyco_hydro_95_C"/>
    <property type="match status" value="1"/>
</dbReference>
<evidence type="ECO:0000259" key="1">
    <source>
        <dbReference type="Pfam" id="PF14498"/>
    </source>
</evidence>
<dbReference type="Gene3D" id="1.50.10.10">
    <property type="match status" value="1"/>
</dbReference>
<dbReference type="BioCyc" id="RCHA213810:RUM_RS10810-MONOMER"/>
<dbReference type="CAZy" id="GH95">
    <property type="family name" value="Glycoside Hydrolase Family 95"/>
</dbReference>
<feature type="domain" description="Glycosyl hydrolase family 95 catalytic" evidence="3">
    <location>
        <begin position="261"/>
        <end position="675"/>
    </location>
</feature>
<name>D4LF37_RUMC1</name>
<accession>D4LF37</accession>
<dbReference type="InterPro" id="IPR008928">
    <property type="entry name" value="6-hairpin_glycosidase_sf"/>
</dbReference>